<dbReference type="PANTHER" id="PTHR30545">
    <property type="entry name" value="SUGAR FERMENTATION STIMULATION PROTEIN A"/>
    <property type="match status" value="1"/>
</dbReference>
<dbReference type="EMBL" id="CWJI01000002">
    <property type="protein sequence ID" value="CRY54474.1"/>
    <property type="molecule type" value="Genomic_DNA"/>
</dbReference>
<evidence type="ECO:0000259" key="2">
    <source>
        <dbReference type="Pfam" id="PF03749"/>
    </source>
</evidence>
<dbReference type="Pfam" id="PF03749">
    <property type="entry name" value="SfsA"/>
    <property type="match status" value="1"/>
</dbReference>
<dbReference type="Gene3D" id="2.40.50.580">
    <property type="match status" value="1"/>
</dbReference>
<dbReference type="NCBIfam" id="TIGR00230">
    <property type="entry name" value="sfsA"/>
    <property type="match status" value="1"/>
</dbReference>
<sequence>MPIKPLLSYAPKLQSGTLIQRYKRFLADIVTPAGESLTIHCANTGAMTGCATPGDTVWYSTSENPKRKYPHSWELTHTQEGDWICVNTMRANELVNLAIDNNQIIELSGYTSVKREVKYGDENSRIDLLLQAENRSNCYIEVKSVTLLQQQCGYFPDAVTLRGQKHLRELQSMVADGHRAVLFFAVLHTGIRQVSAARHIDNRYAELLAQAQQAGVEVICYGFQLSPDGIALDVRLPLLLDETLSPKALNKKAIMGSSDSLDTPSFTSLSSRRQE</sequence>
<dbReference type="Pfam" id="PF17746">
    <property type="entry name" value="SfsA_N"/>
    <property type="match status" value="1"/>
</dbReference>
<accession>A0A0H5LTJ2</accession>
<dbReference type="AlphaFoldDB" id="A0A0H5LTJ2"/>
<comment type="similarity">
    <text evidence="1">Belongs to the SfsA family.</text>
</comment>
<evidence type="ECO:0000256" key="1">
    <source>
        <dbReference type="HAMAP-Rule" id="MF_00095"/>
    </source>
</evidence>
<dbReference type="InterPro" id="IPR041465">
    <property type="entry name" value="SfsA_N"/>
</dbReference>
<feature type="domain" description="Sugar fermentation stimulation protein C-terminal" evidence="2">
    <location>
        <begin position="90"/>
        <end position="228"/>
    </location>
</feature>
<dbReference type="PANTHER" id="PTHR30545:SF2">
    <property type="entry name" value="SUGAR FERMENTATION STIMULATION PROTEIN A"/>
    <property type="match status" value="1"/>
</dbReference>
<proteinExistence type="inferred from homology"/>
<evidence type="ECO:0000313" key="4">
    <source>
        <dbReference type="EMBL" id="CRY54474.1"/>
    </source>
</evidence>
<dbReference type="HAMAP" id="MF_00095">
    <property type="entry name" value="SfsA"/>
    <property type="match status" value="1"/>
</dbReference>
<dbReference type="InterPro" id="IPR040452">
    <property type="entry name" value="SfsA_C"/>
</dbReference>
<dbReference type="CDD" id="cd22359">
    <property type="entry name" value="SfsA-like_bacterial"/>
    <property type="match status" value="1"/>
</dbReference>
<evidence type="ECO:0000313" key="5">
    <source>
        <dbReference type="Proteomes" id="UP000043316"/>
    </source>
</evidence>
<feature type="domain" description="SfsA N-terminal OB" evidence="3">
    <location>
        <begin position="19"/>
        <end position="86"/>
    </location>
</feature>
<dbReference type="GO" id="GO:0003677">
    <property type="term" value="F:DNA binding"/>
    <property type="evidence" value="ECO:0007669"/>
    <property type="project" value="InterPro"/>
</dbReference>
<dbReference type="Proteomes" id="UP000043316">
    <property type="component" value="Unassembled WGS sequence"/>
</dbReference>
<dbReference type="FunFam" id="2.40.50.580:FF:000001">
    <property type="entry name" value="Sugar fermentation stimulation protein A"/>
    <property type="match status" value="1"/>
</dbReference>
<protein>
    <recommendedName>
        <fullName evidence="1">Sugar fermentation stimulation protein homolog</fullName>
    </recommendedName>
</protein>
<reference evidence="5" key="1">
    <citation type="submission" date="2015-03" db="EMBL/GenBank/DDBJ databases">
        <authorList>
            <consortium name="Pathogen Informatics"/>
        </authorList>
    </citation>
    <scope>NUCLEOTIDE SEQUENCE [LARGE SCALE GENOMIC DNA]</scope>
    <source>
        <strain evidence="5">R148</strain>
    </source>
</reference>
<dbReference type="InterPro" id="IPR005224">
    <property type="entry name" value="SfsA"/>
</dbReference>
<dbReference type="FunFam" id="3.40.1350.60:FF:000001">
    <property type="entry name" value="Sugar fermentation stimulation protein A"/>
    <property type="match status" value="1"/>
</dbReference>
<name>A0A0H5LTJ2_YERIN</name>
<dbReference type="Gene3D" id="3.40.1350.60">
    <property type="match status" value="1"/>
</dbReference>
<gene>
    <name evidence="1 4" type="primary">sfsA</name>
    <name evidence="4" type="ORF">ERS008476_01395</name>
</gene>
<evidence type="ECO:0000259" key="3">
    <source>
        <dbReference type="Pfam" id="PF17746"/>
    </source>
</evidence>
<organism evidence="4 5">
    <name type="scientific">Yersinia intermedia</name>
    <dbReference type="NCBI Taxonomy" id="631"/>
    <lineage>
        <taxon>Bacteria</taxon>
        <taxon>Pseudomonadati</taxon>
        <taxon>Pseudomonadota</taxon>
        <taxon>Gammaproteobacteria</taxon>
        <taxon>Enterobacterales</taxon>
        <taxon>Yersiniaceae</taxon>
        <taxon>Yersinia</taxon>
    </lineage>
</organism>